<feature type="signal peptide" evidence="2">
    <location>
        <begin position="1"/>
        <end position="23"/>
    </location>
</feature>
<dbReference type="EMBL" id="BQNB010014373">
    <property type="protein sequence ID" value="GJT27398.1"/>
    <property type="molecule type" value="Genomic_DNA"/>
</dbReference>
<feature type="chain" id="PRO_5046496620" evidence="2">
    <location>
        <begin position="24"/>
        <end position="633"/>
    </location>
</feature>
<dbReference type="PROSITE" id="PS51767">
    <property type="entry name" value="PEPTIDASE_A1"/>
    <property type="match status" value="1"/>
</dbReference>
<evidence type="ECO:0000313" key="5">
    <source>
        <dbReference type="Proteomes" id="UP001151760"/>
    </source>
</evidence>
<dbReference type="PANTHER" id="PTHR47965:SF63">
    <property type="entry name" value="OS01G0937200 PROTEIN"/>
    <property type="match status" value="1"/>
</dbReference>
<keyword evidence="2" id="KW-0732">Signal</keyword>
<dbReference type="SUPFAM" id="SSF50630">
    <property type="entry name" value="Acid proteases"/>
    <property type="match status" value="1"/>
</dbReference>
<gene>
    <name evidence="4" type="ORF">Tco_0907673</name>
</gene>
<comment type="similarity">
    <text evidence="1">Belongs to the peptidase A1 family.</text>
</comment>
<evidence type="ECO:0000256" key="2">
    <source>
        <dbReference type="SAM" id="SignalP"/>
    </source>
</evidence>
<accession>A0ABQ5CKT0</accession>
<dbReference type="Proteomes" id="UP001151760">
    <property type="component" value="Unassembled WGS sequence"/>
</dbReference>
<feature type="domain" description="Peptidase A1" evidence="3">
    <location>
        <begin position="242"/>
        <end position="612"/>
    </location>
</feature>
<evidence type="ECO:0000259" key="3">
    <source>
        <dbReference type="PROSITE" id="PS51767"/>
    </source>
</evidence>
<dbReference type="Gene3D" id="2.40.70.10">
    <property type="entry name" value="Acid Proteases"/>
    <property type="match status" value="3"/>
</dbReference>
<protein>
    <submittedName>
        <fullName evidence="4">Basic 7S globulin 2-like protein</fullName>
    </submittedName>
</protein>
<dbReference type="InterPro" id="IPR001461">
    <property type="entry name" value="Aspartic_peptidase_A1"/>
</dbReference>
<dbReference type="InterPro" id="IPR033121">
    <property type="entry name" value="PEPTIDASE_A1"/>
</dbReference>
<dbReference type="InterPro" id="IPR021109">
    <property type="entry name" value="Peptidase_aspartic_dom_sf"/>
</dbReference>
<dbReference type="InterPro" id="IPR032799">
    <property type="entry name" value="TAXi_C"/>
</dbReference>
<proteinExistence type="inferred from homology"/>
<dbReference type="Pfam" id="PF14543">
    <property type="entry name" value="TAXi_N"/>
    <property type="match status" value="1"/>
</dbReference>
<dbReference type="Pfam" id="PF14541">
    <property type="entry name" value="TAXi_C"/>
    <property type="match status" value="1"/>
</dbReference>
<evidence type="ECO:0000256" key="1">
    <source>
        <dbReference type="ARBA" id="ARBA00007447"/>
    </source>
</evidence>
<comment type="caution">
    <text evidence="4">The sequence shown here is derived from an EMBL/GenBank/DDBJ whole genome shotgun (WGS) entry which is preliminary data.</text>
</comment>
<evidence type="ECO:0000313" key="4">
    <source>
        <dbReference type="EMBL" id="GJT27398.1"/>
    </source>
</evidence>
<reference evidence="4" key="2">
    <citation type="submission" date="2022-01" db="EMBL/GenBank/DDBJ databases">
        <authorList>
            <person name="Yamashiro T."/>
            <person name="Shiraishi A."/>
            <person name="Satake H."/>
            <person name="Nakayama K."/>
        </authorList>
    </citation>
    <scope>NUCLEOTIDE SEQUENCE</scope>
</reference>
<organism evidence="4 5">
    <name type="scientific">Tanacetum coccineum</name>
    <dbReference type="NCBI Taxonomy" id="301880"/>
    <lineage>
        <taxon>Eukaryota</taxon>
        <taxon>Viridiplantae</taxon>
        <taxon>Streptophyta</taxon>
        <taxon>Embryophyta</taxon>
        <taxon>Tracheophyta</taxon>
        <taxon>Spermatophyta</taxon>
        <taxon>Magnoliopsida</taxon>
        <taxon>eudicotyledons</taxon>
        <taxon>Gunneridae</taxon>
        <taxon>Pentapetalae</taxon>
        <taxon>asterids</taxon>
        <taxon>campanulids</taxon>
        <taxon>Asterales</taxon>
        <taxon>Asteraceae</taxon>
        <taxon>Asteroideae</taxon>
        <taxon>Anthemideae</taxon>
        <taxon>Anthemidinae</taxon>
        <taxon>Tanacetum</taxon>
    </lineage>
</organism>
<reference evidence="4" key="1">
    <citation type="journal article" date="2022" name="Int. J. Mol. Sci.">
        <title>Draft Genome of Tanacetum Coccineum: Genomic Comparison of Closely Related Tanacetum-Family Plants.</title>
        <authorList>
            <person name="Yamashiro T."/>
            <person name="Shiraishi A."/>
            <person name="Nakayama K."/>
            <person name="Satake H."/>
        </authorList>
    </citation>
    <scope>NUCLEOTIDE SEQUENCE</scope>
</reference>
<keyword evidence="5" id="KW-1185">Reference proteome</keyword>
<dbReference type="InterPro" id="IPR032861">
    <property type="entry name" value="TAXi_N"/>
</dbReference>
<name>A0ABQ5CKT0_9ASTR</name>
<sequence length="633" mass="70061">MHLLLQLLVIVLAFVSHEHEAVAQYVPPYTSIVVPVNKHTDAAKDLYSVQIMTTYVNMQYMHANFLLDIDAPFIWHNCILQWNIYPGSCPNNTYCTSPVSCEEFQCTDVRTSYSYENSASCPPVTNSSTLPGWGFCTCPVNVINPMNGSCGEAQLSYDEFTVNTSDGKNVFTGQYGAYPNAAACAPSSSFNSFPANVTGVMAFSFISHQHEAISQYVPTFFTSLVAPIRKHTDAAKPLYSAQTISSIEGTKSFHENLLIDIDAPLTYHECILKKSIAYRDHYCRIEKICRQPLQCSEDICRVLQNSYTYRNPSCPSITSIPSSPDMGNCTCPVNVLDPVTGSCGLAYASHDAIIMHTSKGRQFFIQVNTASQYASCASSTSFKSFPANVTGVMALSTARYALPDSFRNYMYEIPKIIAICLPSRLSARGILFLGNGPYYFLPQSDVDVTSYLSYTPLLKKPDSFGYFIRVNAIVIKNRSIKVPANITTKLSTTEPYTTLRTDIYYNVIRRFSKVTKKIPPAKAIAPFGLCFRTSKYNGTISLKVPGIDLSLQNGKNWTISTTNSIKQITKYVACLAFVDGGAASEPAIMIGTFQFEDNLVVFDIINSRFGFSSSLLRKQTSCSHFNFTLTNNS</sequence>
<dbReference type="PANTHER" id="PTHR47965">
    <property type="entry name" value="ASPARTYL PROTEASE-RELATED"/>
    <property type="match status" value="1"/>
</dbReference>